<dbReference type="Proteomes" id="UP000481852">
    <property type="component" value="Unassembled WGS sequence"/>
</dbReference>
<dbReference type="GO" id="GO:0003697">
    <property type="term" value="F:single-stranded DNA binding"/>
    <property type="evidence" value="ECO:0007669"/>
    <property type="project" value="InterPro"/>
</dbReference>
<accession>A0A6L5X549</accession>
<comment type="caution">
    <text evidence="3">The sequence shown here is derived from an EMBL/GenBank/DDBJ whole genome shotgun (WGS) entry which is preliminary data.</text>
</comment>
<dbReference type="Pfam" id="PF18818">
    <property type="entry name" value="MPTase-PolyVal"/>
    <property type="match status" value="1"/>
</dbReference>
<evidence type="ECO:0000313" key="4">
    <source>
        <dbReference type="Proteomes" id="UP000481852"/>
    </source>
</evidence>
<dbReference type="InterPro" id="IPR017113">
    <property type="entry name" value="Antirestriction_ArdC"/>
</dbReference>
<dbReference type="EMBL" id="VULZ01000002">
    <property type="protein sequence ID" value="MSS13994.1"/>
    <property type="molecule type" value="Genomic_DNA"/>
</dbReference>
<gene>
    <name evidence="3" type="ORF">FYJ35_02880</name>
</gene>
<protein>
    <submittedName>
        <fullName evidence="3">DUF1738 domain-containing protein</fullName>
    </submittedName>
</protein>
<dbReference type="Pfam" id="PF08401">
    <property type="entry name" value="ArdcN"/>
    <property type="match status" value="1"/>
</dbReference>
<organism evidence="3 4">
    <name type="scientific">Porcincola intestinalis</name>
    <dbReference type="NCBI Taxonomy" id="2606632"/>
    <lineage>
        <taxon>Bacteria</taxon>
        <taxon>Bacillati</taxon>
        <taxon>Bacillota</taxon>
        <taxon>Clostridia</taxon>
        <taxon>Lachnospirales</taxon>
        <taxon>Lachnospiraceae</taxon>
        <taxon>Porcincola</taxon>
    </lineage>
</organism>
<keyword evidence="4" id="KW-1185">Reference proteome</keyword>
<dbReference type="PIRSF" id="PIRSF037112">
    <property type="entry name" value="Antirestriction_ArdC"/>
    <property type="match status" value="1"/>
</dbReference>
<evidence type="ECO:0000313" key="3">
    <source>
        <dbReference type="EMBL" id="MSS13994.1"/>
    </source>
</evidence>
<dbReference type="InterPro" id="IPR041459">
    <property type="entry name" value="MPTase-PolyVal"/>
</dbReference>
<proteinExistence type="predicted"/>
<reference evidence="3 4" key="1">
    <citation type="submission" date="2019-08" db="EMBL/GenBank/DDBJ databases">
        <title>In-depth cultivation of the pig gut microbiome towards novel bacterial diversity and tailored functional studies.</title>
        <authorList>
            <person name="Wylensek D."/>
            <person name="Hitch T.C.A."/>
            <person name="Clavel T."/>
        </authorList>
    </citation>
    <scope>NUCLEOTIDE SEQUENCE [LARGE SCALE GENOMIC DNA]</scope>
    <source>
        <strain evidence="3 4">Oil+RF-744-WCA-WT-11</strain>
    </source>
</reference>
<dbReference type="InterPro" id="IPR013610">
    <property type="entry name" value="ArdC_N"/>
</dbReference>
<sequence>MQMTFFRPEKGVGMAGAFEIVMQERKALVDKIIGMMKQGDFFHNASEWDRAALRPQNPLSKVWYRGGNRMKLIAVVTERGYRDPRWATAKQLFEKGYHIKAGEHGTICEKWIFEKEKKTKDEHGNTVREVVQLDRPQVMYFRVFNGEQVEGFPEYAPSALDEDRTQLGDMIDQIISTSECPVIEAAQDRAYYSPSQDRIVLPLRSMFKDEESFVKTAIHEMGHSTGHPARLNRPLGGMFGSEEYAKEELRAEIGALFTEADLGISLKGEHYEDHSDYLRSWIGALQNDYNEFFRACADAEQIAKRLVGNYTKKYELKMEVDEVPDMSKAAPCDLSIPMEEKSL</sequence>
<feature type="domain" description="N-terminal" evidence="1">
    <location>
        <begin position="23"/>
        <end position="144"/>
    </location>
</feature>
<evidence type="ECO:0000259" key="2">
    <source>
        <dbReference type="Pfam" id="PF18818"/>
    </source>
</evidence>
<name>A0A6L5X549_9FIRM</name>
<dbReference type="AlphaFoldDB" id="A0A6L5X549"/>
<evidence type="ECO:0000259" key="1">
    <source>
        <dbReference type="Pfam" id="PF08401"/>
    </source>
</evidence>
<feature type="domain" description="Polyvalent protein metallopeptidase" evidence="2">
    <location>
        <begin position="171"/>
        <end position="297"/>
    </location>
</feature>